<dbReference type="EMBL" id="CP041677">
    <property type="protein sequence ID" value="QDR73711.1"/>
    <property type="molecule type" value="Genomic_DNA"/>
</dbReference>
<geneLocation type="plasmid" evidence="1 2">
    <name>unnamed</name>
</geneLocation>
<dbReference type="RefSeq" id="WP_144228060.1">
    <property type="nucleotide sequence ID" value="NZ_CP041677.1"/>
</dbReference>
<protein>
    <submittedName>
        <fullName evidence="1">Uncharacterized protein</fullName>
    </submittedName>
</protein>
<accession>A0A517D8M2</accession>
<sequence length="449" mass="51418">MYEHVATTSHLKEGIMDLFSFSRESDRQVQNFEIIYDVHQKTAVVKGKLTKIESGTVEIDDTPYSIIYTANRIINSLSVVYSSPYFSKVMITGNTDELGLVTESLQVKCRFKTNLPEYGQTVDEIVKMLLHRTAQGETQNKLIGPLNEISLHFQRKKLRQMDFIFEEDDTASYSGIDDLYIGELTTFIHNYLTYPGSHKPDARVSFDLSTRTRLKTLEVSVIPDIKLNAPDGLFNGLEAKYVLQQVNQMLWLLPDTEIKELTLSQKRPKKGPAQYIYQVAFNLESNEEQTDPQQVGMNDAAGEAFASVLSQIYEHYGIHTDYPHLGLLDLTVKLEAQHTGWYIEYLSAQLTDRNLESTASMNQLFNQVQATLQDSPLAIKDFKLLMRQQRLIKLTCTIAAANDYTNQPAMMNPENTLKVNSNALIERVFRLNQDHNYYLSEENFEQLYD</sequence>
<proteinExistence type="predicted"/>
<name>A0A517D8M2_LIMRT</name>
<dbReference type="AlphaFoldDB" id="A0A517D8M2"/>
<organism evidence="1 2">
    <name type="scientific">Limosilactobacillus reuteri</name>
    <name type="common">Lactobacillus reuteri</name>
    <dbReference type="NCBI Taxonomy" id="1598"/>
    <lineage>
        <taxon>Bacteria</taxon>
        <taxon>Bacillati</taxon>
        <taxon>Bacillota</taxon>
        <taxon>Bacilli</taxon>
        <taxon>Lactobacillales</taxon>
        <taxon>Lactobacillaceae</taxon>
        <taxon>Limosilactobacillus</taxon>
    </lineage>
</organism>
<dbReference type="Proteomes" id="UP000316394">
    <property type="component" value="Plasmid unnamed"/>
</dbReference>
<evidence type="ECO:0000313" key="2">
    <source>
        <dbReference type="Proteomes" id="UP000316394"/>
    </source>
</evidence>
<reference evidence="1 2" key="1">
    <citation type="submission" date="2019-07" db="EMBL/GenBank/DDBJ databases">
        <title>Gastrointestinal microbiota of Peromyscus leucopus, the white-footed mouse.</title>
        <authorList>
            <person name="Milovic A."/>
            <person name="Bassam K."/>
            <person name="Barbour A.G."/>
        </authorList>
    </citation>
    <scope>NUCLEOTIDE SEQUENCE [LARGE SCALE GENOMIC DNA]</scope>
    <source>
        <strain evidence="1 2">LL7</strain>
        <plasmid evidence="1 2">unnamed</plasmid>
    </source>
</reference>
<evidence type="ECO:0000313" key="1">
    <source>
        <dbReference type="EMBL" id="QDR73711.1"/>
    </source>
</evidence>
<gene>
    <name evidence="1" type="ORF">FOD75_11525</name>
</gene>
<keyword evidence="1" id="KW-0614">Plasmid</keyword>